<accession>A0A1M6DFR1</accession>
<dbReference type="EMBL" id="FQZF01000004">
    <property type="protein sequence ID" value="SHI71828.1"/>
    <property type="molecule type" value="Genomic_DNA"/>
</dbReference>
<proteinExistence type="predicted"/>
<reference evidence="2 3" key="1">
    <citation type="submission" date="2016-11" db="EMBL/GenBank/DDBJ databases">
        <authorList>
            <person name="Jaros S."/>
            <person name="Januszkiewicz K."/>
            <person name="Wedrychowicz H."/>
        </authorList>
    </citation>
    <scope>NUCLEOTIDE SEQUENCE [LARGE SCALE GENOMIC DNA]</scope>
    <source>
        <strain evidence="2 3">DSM 14916</strain>
    </source>
</reference>
<dbReference type="Proteomes" id="UP000184387">
    <property type="component" value="Unassembled WGS sequence"/>
</dbReference>
<dbReference type="RefSeq" id="WP_073131978.1">
    <property type="nucleotide sequence ID" value="NZ_FQZF01000004.1"/>
</dbReference>
<evidence type="ECO:0000313" key="3">
    <source>
        <dbReference type="Proteomes" id="UP000184387"/>
    </source>
</evidence>
<dbReference type="STRING" id="198092.SAMN02745194_00925"/>
<dbReference type="InterPro" id="IPR036410">
    <property type="entry name" value="HSP_DnaJ_Cys-rich_dom_sf"/>
</dbReference>
<evidence type="ECO:0008006" key="4">
    <source>
        <dbReference type="Google" id="ProtNLM"/>
    </source>
</evidence>
<organism evidence="2 3">
    <name type="scientific">Muricoccus roseus</name>
    <dbReference type="NCBI Taxonomy" id="198092"/>
    <lineage>
        <taxon>Bacteria</taxon>
        <taxon>Pseudomonadati</taxon>
        <taxon>Pseudomonadota</taxon>
        <taxon>Alphaproteobacteria</taxon>
        <taxon>Acetobacterales</taxon>
        <taxon>Roseomonadaceae</taxon>
        <taxon>Muricoccus</taxon>
    </lineage>
</organism>
<sequence>MSQDKTGQTEGPDEGQAKLNPGDDAPPGTPGTGEDVCPKCSGRGRLGAEPCPECGGSGVVIKGLAGG</sequence>
<dbReference type="OrthoDB" id="7307073at2"/>
<dbReference type="Gene3D" id="6.20.20.10">
    <property type="match status" value="1"/>
</dbReference>
<evidence type="ECO:0000313" key="2">
    <source>
        <dbReference type="EMBL" id="SHI71828.1"/>
    </source>
</evidence>
<protein>
    <recommendedName>
        <fullName evidence="4">Molecular chaperone DnaJ</fullName>
    </recommendedName>
</protein>
<dbReference type="SUPFAM" id="SSF57938">
    <property type="entry name" value="DnaJ/Hsp40 cysteine-rich domain"/>
    <property type="match status" value="1"/>
</dbReference>
<keyword evidence="3" id="KW-1185">Reference proteome</keyword>
<feature type="region of interest" description="Disordered" evidence="1">
    <location>
        <begin position="1"/>
        <end position="42"/>
    </location>
</feature>
<evidence type="ECO:0000256" key="1">
    <source>
        <dbReference type="SAM" id="MobiDB-lite"/>
    </source>
</evidence>
<dbReference type="AlphaFoldDB" id="A0A1M6DFR1"/>
<gene>
    <name evidence="2" type="ORF">SAMN02745194_00925</name>
</gene>
<name>A0A1M6DFR1_9PROT</name>